<evidence type="ECO:0000259" key="1">
    <source>
        <dbReference type="Pfam" id="PF01368"/>
    </source>
</evidence>
<dbReference type="InterPro" id="IPR038763">
    <property type="entry name" value="DHH_sf"/>
</dbReference>
<dbReference type="OrthoDB" id="9803668at2"/>
<dbReference type="SUPFAM" id="SSF64182">
    <property type="entry name" value="DHH phosphoesterases"/>
    <property type="match status" value="1"/>
</dbReference>
<dbReference type="Gene3D" id="3.10.310.30">
    <property type="match status" value="1"/>
</dbReference>
<gene>
    <name evidence="3" type="ORF">FC093_15050</name>
</gene>
<dbReference type="Gene3D" id="3.90.1640.10">
    <property type="entry name" value="inorganic pyrophosphatase (n-terminal core)"/>
    <property type="match status" value="1"/>
</dbReference>
<dbReference type="InterPro" id="IPR003156">
    <property type="entry name" value="DHHA1_dom"/>
</dbReference>
<evidence type="ECO:0000313" key="3">
    <source>
        <dbReference type="EMBL" id="TKK67199.1"/>
    </source>
</evidence>
<dbReference type="Pfam" id="PF02272">
    <property type="entry name" value="DHHA1"/>
    <property type="match status" value="1"/>
</dbReference>
<keyword evidence="4" id="KW-1185">Reference proteome</keyword>
<dbReference type="EMBL" id="SZQL01000012">
    <property type="protein sequence ID" value="TKK67199.1"/>
    <property type="molecule type" value="Genomic_DNA"/>
</dbReference>
<dbReference type="Pfam" id="PF01368">
    <property type="entry name" value="DHH"/>
    <property type="match status" value="1"/>
</dbReference>
<sequence length="336" mass="38002">MQAITEFYPQLSRSHKVVVTMHQKPDGDAMGAALGLYHFLIQLGQEVTVISPTNWADFLKWMPGCDKVIDFEAHREKAARIISTAEVIYCADFNALHRTKNLQHALRNSKAVKVLIDHHELPEAHEFSYGISNPYKSSTCEMVYDFIVEAGYTANINLDIAACLYTGVMTDTGSFRFPSTTASVHKMVAHFKELGLNHTVIHEHIYDNFLENRLRFIGNALLNKLDVLYEYNTAMMAIPKSDLIKFDIKTGDTEGLVNYLLSIEGIKLGALLIDRDEERRWSFRSKGNFDVNAFARLHFEGGGHKNAAGGRSSDTLENNVKHFKAVLKQYEEQLNN</sequence>
<evidence type="ECO:0000313" key="4">
    <source>
        <dbReference type="Proteomes" id="UP000305848"/>
    </source>
</evidence>
<proteinExistence type="predicted"/>
<comment type="caution">
    <text evidence="3">The sequence shown here is derived from an EMBL/GenBank/DDBJ whole genome shotgun (WGS) entry which is preliminary data.</text>
</comment>
<dbReference type="PANTHER" id="PTHR47618">
    <property type="entry name" value="BIFUNCTIONAL OLIGORIBONUCLEASE AND PAP PHOSPHATASE NRNA"/>
    <property type="match status" value="1"/>
</dbReference>
<dbReference type="Proteomes" id="UP000305848">
    <property type="component" value="Unassembled WGS sequence"/>
</dbReference>
<evidence type="ECO:0000259" key="2">
    <source>
        <dbReference type="Pfam" id="PF02272"/>
    </source>
</evidence>
<dbReference type="InterPro" id="IPR051319">
    <property type="entry name" value="Oligoribo/pAp-PDE_c-di-AMP_PDE"/>
</dbReference>
<dbReference type="PANTHER" id="PTHR47618:SF1">
    <property type="entry name" value="BIFUNCTIONAL OLIGORIBONUCLEASE AND PAP PHOSPHATASE NRNA"/>
    <property type="match status" value="1"/>
</dbReference>
<protein>
    <submittedName>
        <fullName evidence="3">Bifunctional oligoribonuclease/PAP phosphatase NrnA</fullName>
    </submittedName>
</protein>
<feature type="domain" description="DDH" evidence="1">
    <location>
        <begin position="16"/>
        <end position="168"/>
    </location>
</feature>
<reference evidence="3 4" key="1">
    <citation type="submission" date="2019-05" db="EMBL/GenBank/DDBJ databases">
        <title>Panacibacter sp. strain 17mud1-8 Genome sequencing and assembly.</title>
        <authorList>
            <person name="Chhetri G."/>
        </authorList>
    </citation>
    <scope>NUCLEOTIDE SEQUENCE [LARGE SCALE GENOMIC DNA]</scope>
    <source>
        <strain evidence="3 4">17mud1-8</strain>
    </source>
</reference>
<accession>A0A4U3KZ80</accession>
<feature type="domain" description="DHHA1" evidence="2">
    <location>
        <begin position="245"/>
        <end position="330"/>
    </location>
</feature>
<organism evidence="3 4">
    <name type="scientific">Ilyomonas limi</name>
    <dbReference type="NCBI Taxonomy" id="2575867"/>
    <lineage>
        <taxon>Bacteria</taxon>
        <taxon>Pseudomonadati</taxon>
        <taxon>Bacteroidota</taxon>
        <taxon>Chitinophagia</taxon>
        <taxon>Chitinophagales</taxon>
        <taxon>Chitinophagaceae</taxon>
        <taxon>Ilyomonas</taxon>
    </lineage>
</organism>
<dbReference type="GO" id="GO:0003676">
    <property type="term" value="F:nucleic acid binding"/>
    <property type="evidence" value="ECO:0007669"/>
    <property type="project" value="InterPro"/>
</dbReference>
<dbReference type="InterPro" id="IPR001667">
    <property type="entry name" value="DDH_dom"/>
</dbReference>
<dbReference type="RefSeq" id="WP_137262629.1">
    <property type="nucleotide sequence ID" value="NZ_SZQL01000012.1"/>
</dbReference>
<name>A0A4U3KZ80_9BACT</name>
<dbReference type="AlphaFoldDB" id="A0A4U3KZ80"/>